<keyword evidence="6 7" id="KW-0961">Cell wall biogenesis/degradation</keyword>
<dbReference type="Pfam" id="PF01225">
    <property type="entry name" value="Mur_ligase"/>
    <property type="match status" value="1"/>
</dbReference>
<keyword evidence="13" id="KW-1185">Reference proteome</keyword>
<keyword evidence="7" id="KW-0067">ATP-binding</keyword>
<evidence type="ECO:0000256" key="7">
    <source>
        <dbReference type="HAMAP-Rule" id="MF_00208"/>
    </source>
</evidence>
<dbReference type="Gene3D" id="3.40.1390.10">
    <property type="entry name" value="MurE/MurF, N-terminal domain"/>
    <property type="match status" value="1"/>
</dbReference>
<feature type="short sequence motif" description="Meso-diaminopimelate recognition motif" evidence="7">
    <location>
        <begin position="433"/>
        <end position="436"/>
    </location>
</feature>
<feature type="binding site" evidence="7">
    <location>
        <position position="409"/>
    </location>
    <ligand>
        <name>meso-2,6-diaminopimelate</name>
        <dbReference type="ChEBI" id="CHEBI:57791"/>
    </ligand>
</feature>
<dbReference type="GO" id="GO:0008765">
    <property type="term" value="F:UDP-N-acetylmuramoylalanyl-D-glutamate-2,6-diaminopimelate ligase activity"/>
    <property type="evidence" value="ECO:0007669"/>
    <property type="project" value="UniProtKB-UniRule"/>
</dbReference>
<dbReference type="SUPFAM" id="SSF53623">
    <property type="entry name" value="MurD-like peptide ligases, catalytic domain"/>
    <property type="match status" value="1"/>
</dbReference>
<evidence type="ECO:0000259" key="11">
    <source>
        <dbReference type="Pfam" id="PF08245"/>
    </source>
</evidence>
<comment type="similarity">
    <text evidence="1 7">Belongs to the MurCDEF family. MurE subfamily.</text>
</comment>
<evidence type="ECO:0000256" key="6">
    <source>
        <dbReference type="ARBA" id="ARBA00023316"/>
    </source>
</evidence>
<comment type="caution">
    <text evidence="7">Lacks conserved residue(s) required for the propagation of feature annotation.</text>
</comment>
<evidence type="ECO:0000256" key="2">
    <source>
        <dbReference type="ARBA" id="ARBA00022618"/>
    </source>
</evidence>
<dbReference type="Gene3D" id="3.40.1190.10">
    <property type="entry name" value="Mur-like, catalytic domain"/>
    <property type="match status" value="1"/>
</dbReference>
<proteinExistence type="inferred from homology"/>
<dbReference type="InterPro" id="IPR004101">
    <property type="entry name" value="Mur_ligase_C"/>
</dbReference>
<feature type="domain" description="Mur ligase central" evidence="11">
    <location>
        <begin position="140"/>
        <end position="337"/>
    </location>
</feature>
<evidence type="ECO:0000256" key="3">
    <source>
        <dbReference type="ARBA" id="ARBA00022960"/>
    </source>
</evidence>
<dbReference type="SUPFAM" id="SSF63418">
    <property type="entry name" value="MurE/MurF N-terminal domain"/>
    <property type="match status" value="1"/>
</dbReference>
<dbReference type="GO" id="GO:0005524">
    <property type="term" value="F:ATP binding"/>
    <property type="evidence" value="ECO:0007669"/>
    <property type="project" value="UniProtKB-UniRule"/>
</dbReference>
<evidence type="ECO:0000256" key="5">
    <source>
        <dbReference type="ARBA" id="ARBA00023306"/>
    </source>
</evidence>
<dbReference type="GO" id="GO:0008360">
    <property type="term" value="P:regulation of cell shape"/>
    <property type="evidence" value="ECO:0007669"/>
    <property type="project" value="UniProtKB-KW"/>
</dbReference>
<dbReference type="NCBIfam" id="TIGR01085">
    <property type="entry name" value="murE"/>
    <property type="match status" value="1"/>
</dbReference>
<keyword evidence="7" id="KW-0963">Cytoplasm</keyword>
<comment type="subcellular location">
    <subcellularLocation>
        <location evidence="7 8">Cytoplasm</location>
    </subcellularLocation>
</comment>
<dbReference type="Proteomes" id="UP000199696">
    <property type="component" value="Unassembled WGS sequence"/>
</dbReference>
<keyword evidence="2 7" id="KW-0132">Cell division</keyword>
<dbReference type="AlphaFoldDB" id="A0A1C6V6P5"/>
<evidence type="ECO:0000259" key="10">
    <source>
        <dbReference type="Pfam" id="PF02875"/>
    </source>
</evidence>
<dbReference type="InterPro" id="IPR036615">
    <property type="entry name" value="Mur_ligase_C_dom_sf"/>
</dbReference>
<feature type="binding site" evidence="7">
    <location>
        <position position="211"/>
    </location>
    <ligand>
        <name>UDP-N-acetyl-alpha-D-muramoyl-L-alanyl-D-glutamate</name>
        <dbReference type="ChEBI" id="CHEBI:83900"/>
    </ligand>
</feature>
<dbReference type="UniPathway" id="UPA00219"/>
<comment type="pathway">
    <text evidence="7 8">Cell wall biogenesis; peptidoglycan biosynthesis.</text>
</comment>
<dbReference type="InterPro" id="IPR005761">
    <property type="entry name" value="UDP-N-AcMur-Glu-dNH2Pim_ligase"/>
</dbReference>
<dbReference type="Pfam" id="PF08245">
    <property type="entry name" value="Mur_ligase_M"/>
    <property type="match status" value="1"/>
</dbReference>
<keyword evidence="7" id="KW-0460">Magnesium</keyword>
<name>A0A1C6V6P5_9ACTN</name>
<dbReference type="GO" id="GO:0000287">
    <property type="term" value="F:magnesium ion binding"/>
    <property type="evidence" value="ECO:0007669"/>
    <property type="project" value="UniProtKB-UniRule"/>
</dbReference>
<feature type="domain" description="Mur ligase N-terminal catalytic" evidence="9">
    <location>
        <begin position="52"/>
        <end position="127"/>
    </location>
</feature>
<keyword evidence="7 12" id="KW-0436">Ligase</keyword>
<dbReference type="InterPro" id="IPR035911">
    <property type="entry name" value="MurE/MurF_N"/>
</dbReference>
<evidence type="ECO:0000313" key="12">
    <source>
        <dbReference type="EMBL" id="SCL61817.1"/>
    </source>
</evidence>
<reference evidence="13" key="1">
    <citation type="submission" date="2016-06" db="EMBL/GenBank/DDBJ databases">
        <authorList>
            <person name="Varghese N."/>
            <person name="Submissions Spin"/>
        </authorList>
    </citation>
    <scope>NUCLEOTIDE SEQUENCE [LARGE SCALE GENOMIC DNA]</scope>
    <source>
        <strain evidence="13">DSM 44814</strain>
    </source>
</reference>
<feature type="binding site" evidence="7">
    <location>
        <position position="491"/>
    </location>
    <ligand>
        <name>meso-2,6-diaminopimelate</name>
        <dbReference type="ChEBI" id="CHEBI:57791"/>
    </ligand>
</feature>
<accession>A0A1C6V6P5</accession>
<dbReference type="Pfam" id="PF02875">
    <property type="entry name" value="Mur_ligase_C"/>
    <property type="match status" value="1"/>
</dbReference>
<dbReference type="PANTHER" id="PTHR23135:SF4">
    <property type="entry name" value="UDP-N-ACETYLMURAMOYL-L-ALANYL-D-GLUTAMATE--2,6-DIAMINOPIMELATE LIGASE MURE HOMOLOG, CHLOROPLASTIC"/>
    <property type="match status" value="1"/>
</dbReference>
<dbReference type="PANTHER" id="PTHR23135">
    <property type="entry name" value="MUR LIGASE FAMILY MEMBER"/>
    <property type="match status" value="1"/>
</dbReference>
<feature type="binding site" evidence="7">
    <location>
        <begin position="184"/>
        <end position="185"/>
    </location>
    <ligand>
        <name>UDP-N-acetyl-alpha-D-muramoyl-L-alanyl-D-glutamate</name>
        <dbReference type="ChEBI" id="CHEBI:83900"/>
    </ligand>
</feature>
<dbReference type="SUPFAM" id="SSF53244">
    <property type="entry name" value="MurD-like peptide ligases, peptide-binding domain"/>
    <property type="match status" value="1"/>
</dbReference>
<feature type="modified residue" description="N6-carboxylysine" evidence="7">
    <location>
        <position position="251"/>
    </location>
</feature>
<evidence type="ECO:0000256" key="1">
    <source>
        <dbReference type="ARBA" id="ARBA00005898"/>
    </source>
</evidence>
<dbReference type="GO" id="GO:0051301">
    <property type="term" value="P:cell division"/>
    <property type="evidence" value="ECO:0007669"/>
    <property type="project" value="UniProtKB-KW"/>
</dbReference>
<feature type="binding site" evidence="7">
    <location>
        <position position="59"/>
    </location>
    <ligand>
        <name>UDP-N-acetyl-alpha-D-muramoyl-L-alanyl-D-glutamate</name>
        <dbReference type="ChEBI" id="CHEBI:83900"/>
    </ligand>
</feature>
<dbReference type="InterPro" id="IPR000713">
    <property type="entry name" value="Mur_ligase_N"/>
</dbReference>
<dbReference type="Gene3D" id="3.90.190.20">
    <property type="entry name" value="Mur ligase, C-terminal domain"/>
    <property type="match status" value="1"/>
</dbReference>
<keyword evidence="4 7" id="KW-0573">Peptidoglycan synthesis</keyword>
<dbReference type="InterPro" id="IPR036565">
    <property type="entry name" value="Mur-like_cat_sf"/>
</dbReference>
<comment type="function">
    <text evidence="7">Catalyzes the addition of meso-diaminopimelic acid to the nucleotide precursor UDP-N-acetylmuramoyl-L-alanyl-D-glutamate (UMAG) in the biosynthesis of bacterial cell-wall peptidoglycan.</text>
</comment>
<keyword evidence="7" id="KW-0547">Nucleotide-binding</keyword>
<dbReference type="STRING" id="227316.GA0070604_4598"/>
<dbReference type="NCBIfam" id="NF001124">
    <property type="entry name" value="PRK00139.1-2"/>
    <property type="match status" value="1"/>
</dbReference>
<comment type="catalytic activity">
    <reaction evidence="7">
        <text>UDP-N-acetyl-alpha-D-muramoyl-L-alanyl-D-glutamate + meso-2,6-diaminopimelate + ATP = UDP-N-acetyl-alpha-D-muramoyl-L-alanyl-gamma-D-glutamyl-meso-2,6-diaminopimelate + ADP + phosphate + H(+)</text>
        <dbReference type="Rhea" id="RHEA:23676"/>
        <dbReference type="ChEBI" id="CHEBI:15378"/>
        <dbReference type="ChEBI" id="CHEBI:30616"/>
        <dbReference type="ChEBI" id="CHEBI:43474"/>
        <dbReference type="ChEBI" id="CHEBI:57791"/>
        <dbReference type="ChEBI" id="CHEBI:83900"/>
        <dbReference type="ChEBI" id="CHEBI:83905"/>
        <dbReference type="ChEBI" id="CHEBI:456216"/>
        <dbReference type="EC" id="6.3.2.13"/>
    </reaction>
</comment>
<dbReference type="NCBIfam" id="NF001126">
    <property type="entry name" value="PRK00139.1-4"/>
    <property type="match status" value="1"/>
</dbReference>
<keyword evidence="5 7" id="KW-0131">Cell cycle</keyword>
<gene>
    <name evidence="7" type="primary">murE</name>
    <name evidence="12" type="ORF">GA0070604_4598</name>
</gene>
<feature type="binding site" evidence="7">
    <location>
        <position position="219"/>
    </location>
    <ligand>
        <name>UDP-N-acetyl-alpha-D-muramoyl-L-alanyl-D-glutamate</name>
        <dbReference type="ChEBI" id="CHEBI:83900"/>
    </ligand>
</feature>
<comment type="PTM">
    <text evidence="7">Carboxylation is probably crucial for Mg(2+) binding and, consequently, for the gamma-phosphate positioning of ATP.</text>
</comment>
<evidence type="ECO:0000256" key="4">
    <source>
        <dbReference type="ARBA" id="ARBA00022984"/>
    </source>
</evidence>
<dbReference type="EMBL" id="FMHY01000002">
    <property type="protein sequence ID" value="SCL61817.1"/>
    <property type="molecule type" value="Genomic_DNA"/>
</dbReference>
<dbReference type="HAMAP" id="MF_00208">
    <property type="entry name" value="MurE"/>
    <property type="match status" value="1"/>
</dbReference>
<feature type="binding site" evidence="7">
    <location>
        <position position="487"/>
    </location>
    <ligand>
        <name>meso-2,6-diaminopimelate</name>
        <dbReference type="ChEBI" id="CHEBI:57791"/>
    </ligand>
</feature>
<keyword evidence="3 7" id="KW-0133">Cell shape</keyword>
<organism evidence="12 13">
    <name type="scientific">Micromonospora eburnea</name>
    <dbReference type="NCBI Taxonomy" id="227316"/>
    <lineage>
        <taxon>Bacteria</taxon>
        <taxon>Bacillati</taxon>
        <taxon>Actinomycetota</taxon>
        <taxon>Actinomycetes</taxon>
        <taxon>Micromonosporales</taxon>
        <taxon>Micromonosporaceae</taxon>
        <taxon>Micromonospora</taxon>
    </lineage>
</organism>
<dbReference type="GO" id="GO:0071555">
    <property type="term" value="P:cell wall organization"/>
    <property type="evidence" value="ECO:0007669"/>
    <property type="project" value="UniProtKB-KW"/>
</dbReference>
<feature type="domain" description="Mur ligase C-terminal" evidence="10">
    <location>
        <begin position="360"/>
        <end position="489"/>
    </location>
</feature>
<comment type="cofactor">
    <cofactor evidence="7">
        <name>Mg(2+)</name>
        <dbReference type="ChEBI" id="CHEBI:18420"/>
    </cofactor>
</comment>
<dbReference type="GO" id="GO:0005737">
    <property type="term" value="C:cytoplasm"/>
    <property type="evidence" value="ECO:0007669"/>
    <property type="project" value="UniProtKB-SubCell"/>
</dbReference>
<evidence type="ECO:0000259" key="9">
    <source>
        <dbReference type="Pfam" id="PF01225"/>
    </source>
</evidence>
<evidence type="ECO:0000313" key="13">
    <source>
        <dbReference type="Proteomes" id="UP000199696"/>
    </source>
</evidence>
<dbReference type="OrthoDB" id="9800958at2"/>
<dbReference type="EC" id="6.3.2.13" evidence="7"/>
<dbReference type="InterPro" id="IPR013221">
    <property type="entry name" value="Mur_ligase_cen"/>
</dbReference>
<dbReference type="GO" id="GO:0009252">
    <property type="term" value="P:peptidoglycan biosynthetic process"/>
    <property type="evidence" value="ECO:0007669"/>
    <property type="project" value="UniProtKB-UniRule"/>
</dbReference>
<sequence>MPGNPRPRTVNPVRLGDLAVRLQTSARSGLASPAAASERQAQLPPAAAEVAVTGVTHASQEVRPGDLYAALPGARRHGAEFAAAAAEAGAVALLTDPAGAELAAATGLPTLVVDDPRAVLGEVAATVYGDPTAGLLVIGVTGTAGKTSTSYLIESGLRAAGRTTGLIGTVETRLGDLVIDSVRTTPEATDLHAMLAVARERGVDAVVMEVSSHALAMGRVGGVRFTVGGYTNFGSDHLDFHADEADYFAAKAKLFDGRCQVEVLNHDDPALRPLVKPATVTYSAAGDPTATWWADGVDGEGYSQRFTVHGPDGLTRPTGVALPGRHNVANALLAIAILVAAGVDPDTAAAGVAACGGVPGRLELVSGDAPVRGVVDYAHKANAIEAVLAALRQLTAGRLISVLGAGGDRDRGKRPVMGATAAAGADVVLVTDDNPRTEDPAAIRAEVLAGAYAAGTAARIIEVPDRRAAIEEAVRLAEPGDVVALLGKGQERGQEINGEVLPFDDRVELAEALRARFGDLVGQR</sequence>
<feature type="binding site" evidence="7">
    <location>
        <begin position="433"/>
        <end position="436"/>
    </location>
    <ligand>
        <name>meso-2,6-diaminopimelate</name>
        <dbReference type="ChEBI" id="CHEBI:57791"/>
    </ligand>
</feature>
<feature type="binding site" evidence="7">
    <location>
        <begin position="142"/>
        <end position="148"/>
    </location>
    <ligand>
        <name>ATP</name>
        <dbReference type="ChEBI" id="CHEBI:30616"/>
    </ligand>
</feature>
<evidence type="ECO:0000256" key="8">
    <source>
        <dbReference type="RuleBase" id="RU004135"/>
    </source>
</evidence>
<protein>
    <recommendedName>
        <fullName evidence="7">UDP-N-acetylmuramoyl-L-alanyl-D-glutamate--2,6-diaminopimelate ligase</fullName>
        <ecNumber evidence="7">6.3.2.13</ecNumber>
    </recommendedName>
    <alternativeName>
        <fullName evidence="7">Meso-A2pm-adding enzyme</fullName>
    </alternativeName>
    <alternativeName>
        <fullName evidence="7">Meso-diaminopimelate-adding enzyme</fullName>
    </alternativeName>
    <alternativeName>
        <fullName evidence="7">UDP-MurNAc-L-Ala-D-Glu:meso-diaminopimelate ligase</fullName>
    </alternativeName>
    <alternativeName>
        <fullName evidence="7">UDP-MurNAc-tripeptide synthetase</fullName>
    </alternativeName>
    <alternativeName>
        <fullName evidence="7">UDP-N-acetylmuramyl-tripeptide synthetase</fullName>
    </alternativeName>
</protein>